<dbReference type="RefSeq" id="XP_002784007.1">
    <property type="nucleotide sequence ID" value="XM_002783961.1"/>
</dbReference>
<feature type="region of interest" description="Disordered" evidence="1">
    <location>
        <begin position="32"/>
        <end position="61"/>
    </location>
</feature>
<name>C5KI90_PERM5</name>
<dbReference type="InParanoid" id="C5KI90"/>
<dbReference type="OrthoDB" id="415459at2759"/>
<keyword evidence="3" id="KW-1185">Reference proteome</keyword>
<accession>C5KI90</accession>
<gene>
    <name evidence="2" type="ORF">Pmar_PMAR014984</name>
</gene>
<proteinExistence type="predicted"/>
<dbReference type="GeneID" id="9060563"/>
<evidence type="ECO:0000256" key="1">
    <source>
        <dbReference type="SAM" id="MobiDB-lite"/>
    </source>
</evidence>
<evidence type="ECO:0000313" key="2">
    <source>
        <dbReference type="EMBL" id="EER15803.1"/>
    </source>
</evidence>
<sequence length="178" mass="19055">MAPDFHPGLPLSPTTMDNGVTDLEVDASNRRYYESAQQPSRRLTTSSTSPQGLETSPVHDLTLPLFGGNGSFLTARMVSPDGTPLANGPLMIPTFAQAAAQHQQQSLGNTGSPANYPGPPLPVHLMQSPLNIGSWGAASQGTPTFHIGANRTPTHIHELLRSASIDELKRYANQLYED</sequence>
<protein>
    <submittedName>
        <fullName evidence="2">Uncharacterized protein</fullName>
    </submittedName>
</protein>
<reference evidence="2 3" key="1">
    <citation type="submission" date="2008-07" db="EMBL/GenBank/DDBJ databases">
        <authorList>
            <person name="El-Sayed N."/>
            <person name="Caler E."/>
            <person name="Inman J."/>
            <person name="Amedeo P."/>
            <person name="Hass B."/>
            <person name="Wortman J."/>
        </authorList>
    </citation>
    <scope>NUCLEOTIDE SEQUENCE [LARGE SCALE GENOMIC DNA]</scope>
    <source>
        <strain evidence="3">ATCC 50983 / TXsc</strain>
    </source>
</reference>
<dbReference type="AlphaFoldDB" id="C5KI90"/>
<dbReference type="EMBL" id="GG673094">
    <property type="protein sequence ID" value="EER15803.1"/>
    <property type="molecule type" value="Genomic_DNA"/>
</dbReference>
<dbReference type="Proteomes" id="UP000007800">
    <property type="component" value="Unassembled WGS sequence"/>
</dbReference>
<organism evidence="3">
    <name type="scientific">Perkinsus marinus (strain ATCC 50983 / TXsc)</name>
    <dbReference type="NCBI Taxonomy" id="423536"/>
    <lineage>
        <taxon>Eukaryota</taxon>
        <taxon>Sar</taxon>
        <taxon>Alveolata</taxon>
        <taxon>Perkinsozoa</taxon>
        <taxon>Perkinsea</taxon>
        <taxon>Perkinsida</taxon>
        <taxon>Perkinsidae</taxon>
        <taxon>Perkinsus</taxon>
    </lineage>
</organism>
<evidence type="ECO:0000313" key="3">
    <source>
        <dbReference type="Proteomes" id="UP000007800"/>
    </source>
</evidence>